<gene>
    <name evidence="2" type="ORF">SAMN04487906_2161</name>
</gene>
<dbReference type="AlphaFoldDB" id="A0A1I6TUS0"/>
<dbReference type="RefSeq" id="WP_074978769.1">
    <property type="nucleotide sequence ID" value="NZ_FPAG01000006.1"/>
</dbReference>
<organism evidence="2 3">
    <name type="scientific">Zhouia amylolytica</name>
    <dbReference type="NCBI Taxonomy" id="376730"/>
    <lineage>
        <taxon>Bacteria</taxon>
        <taxon>Pseudomonadati</taxon>
        <taxon>Bacteroidota</taxon>
        <taxon>Flavobacteriia</taxon>
        <taxon>Flavobacteriales</taxon>
        <taxon>Flavobacteriaceae</taxon>
        <taxon>Zhouia</taxon>
    </lineage>
</organism>
<accession>A0A1I6TUS0</accession>
<dbReference type="Proteomes" id="UP000183209">
    <property type="component" value="Unassembled WGS sequence"/>
</dbReference>
<name>A0A1I6TUS0_9FLAO</name>
<feature type="chain" id="PRO_5010198713" description="NIPSNAP protein" evidence="1">
    <location>
        <begin position="20"/>
        <end position="134"/>
    </location>
</feature>
<proteinExistence type="predicted"/>
<reference evidence="2 3" key="1">
    <citation type="submission" date="2016-10" db="EMBL/GenBank/DDBJ databases">
        <authorList>
            <person name="de Groot N.N."/>
        </authorList>
    </citation>
    <scope>NUCLEOTIDE SEQUENCE [LARGE SCALE GENOMIC DNA]</scope>
    <source>
        <strain evidence="2 3">CGMCC 1.6114</strain>
    </source>
</reference>
<evidence type="ECO:0000313" key="3">
    <source>
        <dbReference type="Proteomes" id="UP000183209"/>
    </source>
</evidence>
<evidence type="ECO:0008006" key="4">
    <source>
        <dbReference type="Google" id="ProtNLM"/>
    </source>
</evidence>
<evidence type="ECO:0000256" key="1">
    <source>
        <dbReference type="SAM" id="SignalP"/>
    </source>
</evidence>
<evidence type="ECO:0000313" key="2">
    <source>
        <dbReference type="EMBL" id="SFS92936.1"/>
    </source>
</evidence>
<protein>
    <recommendedName>
        <fullName evidence="4">NIPSNAP protein</fullName>
    </recommendedName>
</protein>
<sequence length="134" mass="16126">MKTLLLFITLTFSFYGSYAQQNTLISTMDFIEILNNNDQEAIHYYQNNWKLIRNMAIEKGYIHSYEILETPYTEEAPFHLILITTYTDKEQYDSREIHFQELIKEKGPLSLMNEKKPGEFRKTIFSKEMVRHWD</sequence>
<feature type="signal peptide" evidence="1">
    <location>
        <begin position="1"/>
        <end position="19"/>
    </location>
</feature>
<dbReference type="EMBL" id="FPAG01000006">
    <property type="protein sequence ID" value="SFS92936.1"/>
    <property type="molecule type" value="Genomic_DNA"/>
</dbReference>
<keyword evidence="1" id="KW-0732">Signal</keyword>